<evidence type="ECO:0000256" key="1">
    <source>
        <dbReference type="PROSITE-ProRule" id="PRU00325"/>
    </source>
</evidence>
<dbReference type="PROSITE" id="PS50966">
    <property type="entry name" value="ZF_SWIM"/>
    <property type="match status" value="1"/>
</dbReference>
<keyword evidence="1" id="KW-0479">Metal-binding</keyword>
<dbReference type="Pfam" id="PF04434">
    <property type="entry name" value="SWIM"/>
    <property type="match status" value="1"/>
</dbReference>
<dbReference type="AlphaFoldDB" id="A0A8T0FFH5"/>
<feature type="domain" description="SWIM-type" evidence="2">
    <location>
        <begin position="410"/>
        <end position="446"/>
    </location>
</feature>
<keyword evidence="1" id="KW-0863">Zinc-finger</keyword>
<evidence type="ECO:0000313" key="4">
    <source>
        <dbReference type="Proteomes" id="UP000807504"/>
    </source>
</evidence>
<keyword evidence="1" id="KW-0862">Zinc</keyword>
<dbReference type="Proteomes" id="UP000807504">
    <property type="component" value="Unassembled WGS sequence"/>
</dbReference>
<evidence type="ECO:0000313" key="3">
    <source>
        <dbReference type="EMBL" id="KAF8790057.1"/>
    </source>
</evidence>
<dbReference type="GO" id="GO:0008270">
    <property type="term" value="F:zinc ion binding"/>
    <property type="evidence" value="ECO:0007669"/>
    <property type="project" value="UniProtKB-KW"/>
</dbReference>
<comment type="caution">
    <text evidence="3">The sequence shown here is derived from an EMBL/GenBank/DDBJ whole genome shotgun (WGS) entry which is preliminary data.</text>
</comment>
<dbReference type="InterPro" id="IPR007527">
    <property type="entry name" value="Znf_SWIM"/>
</dbReference>
<dbReference type="PANTHER" id="PTHR31569">
    <property type="entry name" value="SWIM-TYPE DOMAIN-CONTAINING PROTEIN"/>
    <property type="match status" value="1"/>
</dbReference>
<protein>
    <recommendedName>
        <fullName evidence="2">SWIM-type domain-containing protein</fullName>
    </recommendedName>
</protein>
<keyword evidence="4" id="KW-1185">Reference proteome</keyword>
<evidence type="ECO:0000259" key="2">
    <source>
        <dbReference type="PROSITE" id="PS50966"/>
    </source>
</evidence>
<dbReference type="PANTHER" id="PTHR31569:SF4">
    <property type="entry name" value="SWIM-TYPE DOMAIN-CONTAINING PROTEIN"/>
    <property type="match status" value="1"/>
</dbReference>
<dbReference type="Pfam" id="PF21056">
    <property type="entry name" value="ZSWIM1-3_RNaseH-like"/>
    <property type="match status" value="1"/>
</dbReference>
<organism evidence="3 4">
    <name type="scientific">Argiope bruennichi</name>
    <name type="common">Wasp spider</name>
    <name type="synonym">Aranea bruennichi</name>
    <dbReference type="NCBI Taxonomy" id="94029"/>
    <lineage>
        <taxon>Eukaryota</taxon>
        <taxon>Metazoa</taxon>
        <taxon>Ecdysozoa</taxon>
        <taxon>Arthropoda</taxon>
        <taxon>Chelicerata</taxon>
        <taxon>Arachnida</taxon>
        <taxon>Araneae</taxon>
        <taxon>Araneomorphae</taxon>
        <taxon>Entelegynae</taxon>
        <taxon>Araneoidea</taxon>
        <taxon>Araneidae</taxon>
        <taxon>Argiope</taxon>
    </lineage>
</organism>
<dbReference type="EMBL" id="JABXBU010000011">
    <property type="protein sequence ID" value="KAF8790057.1"/>
    <property type="molecule type" value="Genomic_DNA"/>
</dbReference>
<dbReference type="InterPro" id="IPR052579">
    <property type="entry name" value="Zinc_finger_SWIM"/>
</dbReference>
<reference evidence="3" key="1">
    <citation type="journal article" date="2020" name="bioRxiv">
        <title>Chromosome-level reference genome of the European wasp spider Argiope bruennichi: a resource for studies on range expansion and evolutionary adaptation.</title>
        <authorList>
            <person name="Sheffer M.M."/>
            <person name="Hoppe A."/>
            <person name="Krehenwinkel H."/>
            <person name="Uhl G."/>
            <person name="Kuss A.W."/>
            <person name="Jensen L."/>
            <person name="Jensen C."/>
            <person name="Gillespie R.G."/>
            <person name="Hoff K.J."/>
            <person name="Prost S."/>
        </authorList>
    </citation>
    <scope>NUCLEOTIDE SEQUENCE</scope>
</reference>
<sequence length="590" mass="68911">MKITLGIFMKHQLQWIILQEVVGQECVQHDADSSLETVSKKTPKIIVKRVNARVTKIPLKRRKYEKSKKENFTIKKNLFENAVQTLMPEHSDVGSTNLLPILNILEKHNFKYEVKHEIKKTNSFYLQDNYMNTFYKYYPEYLCVDFLCEIPDLDVNLYLFISMDGNGCCEVVSIGLIDASDSGLPWLCDVFKKYNPIWHKIKFVICDKEEGIFEVIKMAFPEKQVLVSFFHSMKTLKRDLAIIDCETSPEDINKIIHVFEQMVFAVDESTYSENMKQLKQMPPSISSYFRKAWFSKRDTWVWGLQLNSKTFLKSFNAFLVSVRKKIRPLVNVQDAIENVAEKICSFLGTSRKEKFETFTLAFDTSSIYSQQALYQTYCKYVTHYAAELIYEQFNESSKVKNVHKLSCGKYICASENIVTTSVCSCNIFQLLSLPCCHIFAVRRRLFLPLFTEALSSNRWIKTNYLNMYLDLENIFVSNNKEAESIESKRYRKYFKLCSELWPLLIDCPESVSQERLQIVNDLFESLNNGINVCVKESEIQKDIPDQDTNTFDDLPFDCWKEIYGISLHDIFDSDNDHINFSLDPEISNNF</sequence>
<name>A0A8T0FFH5_ARGBR</name>
<gene>
    <name evidence="3" type="ORF">HNY73_005138</name>
</gene>
<proteinExistence type="predicted"/>
<reference evidence="3" key="2">
    <citation type="submission" date="2020-06" db="EMBL/GenBank/DDBJ databases">
        <authorList>
            <person name="Sheffer M."/>
        </authorList>
    </citation>
    <scope>NUCLEOTIDE SEQUENCE</scope>
</reference>
<accession>A0A8T0FFH5</accession>
<dbReference type="InterPro" id="IPR048324">
    <property type="entry name" value="ZSWIM1-3_RNaseH-like"/>
</dbReference>